<evidence type="ECO:0000313" key="6">
    <source>
        <dbReference type="EMBL" id="MEZ8194602.1"/>
    </source>
</evidence>
<dbReference type="GO" id="GO:0016829">
    <property type="term" value="F:lyase activity"/>
    <property type="evidence" value="ECO:0007669"/>
    <property type="project" value="UniProtKB-KW"/>
</dbReference>
<keyword evidence="4" id="KW-1133">Transmembrane helix</keyword>
<feature type="domain" description="Cytochrome c-type biogenesis protein H TPR" evidence="5">
    <location>
        <begin position="65"/>
        <end position="190"/>
    </location>
</feature>
<keyword evidence="1" id="KW-0677">Repeat</keyword>
<sequence>MMQQWTFVFITVTCVFIVGFIYAMTPKGEQKKYSLALGVGVVGLSVLAWFVLRQPVQTVAVDTPVKHSSQKMMTLKEELQAQLTQDPNQGELWFQLGHGYVLENDFQSALTCFDYAIRLSESPTASQYAAKATALYYVSSQQMSSDVVALLDAAFELDPQNQTGLMLVANDHFISFRYQLAIETWTKILDSERQEVDRVSLIQSINRAKELVNN</sequence>
<evidence type="ECO:0000313" key="7">
    <source>
        <dbReference type="Proteomes" id="UP001569153"/>
    </source>
</evidence>
<evidence type="ECO:0000256" key="1">
    <source>
        <dbReference type="ARBA" id="ARBA00022737"/>
    </source>
</evidence>
<dbReference type="InterPro" id="IPR056413">
    <property type="entry name" value="TPR_CcmH_CycH"/>
</dbReference>
<dbReference type="EMBL" id="JBGOOT010000004">
    <property type="protein sequence ID" value="MEZ8194602.1"/>
    <property type="molecule type" value="Genomic_DNA"/>
</dbReference>
<dbReference type="InterPro" id="IPR011990">
    <property type="entry name" value="TPR-like_helical_dom_sf"/>
</dbReference>
<dbReference type="Pfam" id="PF23914">
    <property type="entry name" value="TPR_CcmH_CycH"/>
    <property type="match status" value="1"/>
</dbReference>
<feature type="repeat" description="TPR" evidence="3">
    <location>
        <begin position="90"/>
        <end position="123"/>
    </location>
</feature>
<dbReference type="PROSITE" id="PS50005">
    <property type="entry name" value="TPR"/>
    <property type="match status" value="1"/>
</dbReference>
<evidence type="ECO:0000256" key="2">
    <source>
        <dbReference type="ARBA" id="ARBA00022803"/>
    </source>
</evidence>
<dbReference type="Gene3D" id="1.25.40.10">
    <property type="entry name" value="Tetratricopeptide repeat domain"/>
    <property type="match status" value="1"/>
</dbReference>
<dbReference type="PANTHER" id="PTHR47870">
    <property type="entry name" value="CYTOCHROME C-TYPE BIOGENESIS PROTEIN CCMH"/>
    <property type="match status" value="1"/>
</dbReference>
<keyword evidence="4" id="KW-0812">Transmembrane</keyword>
<reference evidence="6 7" key="1">
    <citation type="submission" date="2024-06" db="EMBL/GenBank/DDBJ databases">
        <authorList>
            <person name="Steensen K."/>
            <person name="Seneca J."/>
            <person name="Bartlau N."/>
            <person name="Yu A.X."/>
            <person name="Polz M.F."/>
        </authorList>
    </citation>
    <scope>NUCLEOTIDE SEQUENCE [LARGE SCALE GENOMIC DNA]</scope>
    <source>
        <strain evidence="6 7">FF146</strain>
    </source>
</reference>
<dbReference type="PANTHER" id="PTHR47870:SF4">
    <property type="entry name" value="CYTOCHROME C-TYPE BIOGENESIS PROTEIN CYCH"/>
    <property type="match status" value="1"/>
</dbReference>
<evidence type="ECO:0000259" key="5">
    <source>
        <dbReference type="Pfam" id="PF23914"/>
    </source>
</evidence>
<evidence type="ECO:0000256" key="3">
    <source>
        <dbReference type="PROSITE-ProRule" id="PRU00339"/>
    </source>
</evidence>
<keyword evidence="6" id="KW-0456">Lyase</keyword>
<dbReference type="Proteomes" id="UP001569153">
    <property type="component" value="Unassembled WGS sequence"/>
</dbReference>
<feature type="transmembrane region" description="Helical" evidence="4">
    <location>
        <begin position="35"/>
        <end position="52"/>
    </location>
</feature>
<comment type="caution">
    <text evidence="6">The sequence shown here is derived from an EMBL/GenBank/DDBJ whole genome shotgun (WGS) entry which is preliminary data.</text>
</comment>
<dbReference type="RefSeq" id="WP_158008170.1">
    <property type="nucleotide sequence ID" value="NZ_AP025472.1"/>
</dbReference>
<dbReference type="InterPro" id="IPR051263">
    <property type="entry name" value="C-type_cytochrome_biogenesis"/>
</dbReference>
<dbReference type="SUPFAM" id="SSF48452">
    <property type="entry name" value="TPR-like"/>
    <property type="match status" value="1"/>
</dbReference>
<keyword evidence="4" id="KW-0472">Membrane</keyword>
<evidence type="ECO:0000256" key="4">
    <source>
        <dbReference type="SAM" id="Phobius"/>
    </source>
</evidence>
<name>A0ABV4M4Z2_9VIBR</name>
<accession>A0ABV4M4Z2</accession>
<proteinExistence type="predicted"/>
<keyword evidence="7" id="KW-1185">Reference proteome</keyword>
<dbReference type="InterPro" id="IPR019734">
    <property type="entry name" value="TPR_rpt"/>
</dbReference>
<protein>
    <submittedName>
        <fullName evidence="6">Cytochrome C heme lyase</fullName>
    </submittedName>
</protein>
<keyword evidence="2 3" id="KW-0802">TPR repeat</keyword>
<feature type="transmembrane region" description="Helical" evidence="4">
    <location>
        <begin position="6"/>
        <end position="23"/>
    </location>
</feature>
<gene>
    <name evidence="6" type="ORF">ACED38_06835</name>
</gene>
<organism evidence="6 7">
    <name type="scientific">Vibrio cortegadensis</name>
    <dbReference type="NCBI Taxonomy" id="1328770"/>
    <lineage>
        <taxon>Bacteria</taxon>
        <taxon>Pseudomonadati</taxon>
        <taxon>Pseudomonadota</taxon>
        <taxon>Gammaproteobacteria</taxon>
        <taxon>Vibrionales</taxon>
        <taxon>Vibrionaceae</taxon>
        <taxon>Vibrio</taxon>
    </lineage>
</organism>